<accession>A0ABR2ZHS8</accession>
<feature type="compositionally biased region" description="Basic and acidic residues" evidence="1">
    <location>
        <begin position="89"/>
        <end position="105"/>
    </location>
</feature>
<reference evidence="2 3" key="1">
    <citation type="submission" date="2024-05" db="EMBL/GenBank/DDBJ databases">
        <title>A draft genome resource for the thread blight pathogen Marasmius tenuissimus strain MS-2.</title>
        <authorList>
            <person name="Yulfo-Soto G.E."/>
            <person name="Baruah I.K."/>
            <person name="Amoako-Attah I."/>
            <person name="Bukari Y."/>
            <person name="Meinhardt L.W."/>
            <person name="Bailey B.A."/>
            <person name="Cohen S.P."/>
        </authorList>
    </citation>
    <scope>NUCLEOTIDE SEQUENCE [LARGE SCALE GENOMIC DNA]</scope>
    <source>
        <strain evidence="2 3">MS-2</strain>
    </source>
</reference>
<sequence>MDGTYNVAVTQHASQNLRKRSTLARYRQRVLLGQKSNWAEVGSVLQQSSHDEMSNGFEEDVQLVFRRKLHNHRWGSREATAIFRQIDEGDTRVTKHDPEHTRRDPSSFPKGFYDPEMVGNHDECKDPTWEGRDQDIEATKDTEQNELLLTGLSI</sequence>
<comment type="caution">
    <text evidence="2">The sequence shown here is derived from an EMBL/GenBank/DDBJ whole genome shotgun (WGS) entry which is preliminary data.</text>
</comment>
<organism evidence="2 3">
    <name type="scientific">Marasmius tenuissimus</name>
    <dbReference type="NCBI Taxonomy" id="585030"/>
    <lineage>
        <taxon>Eukaryota</taxon>
        <taxon>Fungi</taxon>
        <taxon>Dikarya</taxon>
        <taxon>Basidiomycota</taxon>
        <taxon>Agaricomycotina</taxon>
        <taxon>Agaricomycetes</taxon>
        <taxon>Agaricomycetidae</taxon>
        <taxon>Agaricales</taxon>
        <taxon>Marasmiineae</taxon>
        <taxon>Marasmiaceae</taxon>
        <taxon>Marasmius</taxon>
    </lineage>
</organism>
<evidence type="ECO:0000313" key="3">
    <source>
        <dbReference type="Proteomes" id="UP001437256"/>
    </source>
</evidence>
<dbReference type="EMBL" id="JBBXMP010000160">
    <property type="protein sequence ID" value="KAL0060802.1"/>
    <property type="molecule type" value="Genomic_DNA"/>
</dbReference>
<evidence type="ECO:0000313" key="2">
    <source>
        <dbReference type="EMBL" id="KAL0060802.1"/>
    </source>
</evidence>
<evidence type="ECO:0000256" key="1">
    <source>
        <dbReference type="SAM" id="MobiDB-lite"/>
    </source>
</evidence>
<proteinExistence type="predicted"/>
<gene>
    <name evidence="2" type="ORF">AAF712_012395</name>
</gene>
<keyword evidence="3" id="KW-1185">Reference proteome</keyword>
<dbReference type="Proteomes" id="UP001437256">
    <property type="component" value="Unassembled WGS sequence"/>
</dbReference>
<feature type="region of interest" description="Disordered" evidence="1">
    <location>
        <begin position="89"/>
        <end position="144"/>
    </location>
</feature>
<feature type="compositionally biased region" description="Basic and acidic residues" evidence="1">
    <location>
        <begin position="119"/>
        <end position="143"/>
    </location>
</feature>
<protein>
    <submittedName>
        <fullName evidence="2">Uncharacterized protein</fullName>
    </submittedName>
</protein>
<name>A0ABR2ZHS8_9AGAR</name>